<evidence type="ECO:0000256" key="3">
    <source>
        <dbReference type="ARBA" id="ARBA00022475"/>
    </source>
</evidence>
<keyword evidence="4 7" id="KW-0812">Transmembrane</keyword>
<feature type="transmembrane region" description="Helical" evidence="7">
    <location>
        <begin position="171"/>
        <end position="193"/>
    </location>
</feature>
<organism evidence="9 10">
    <name type="scientific">Ligilactobacillus agilis DSM 20509</name>
    <dbReference type="NCBI Taxonomy" id="1423718"/>
    <lineage>
        <taxon>Bacteria</taxon>
        <taxon>Bacillati</taxon>
        <taxon>Bacillota</taxon>
        <taxon>Bacilli</taxon>
        <taxon>Lactobacillales</taxon>
        <taxon>Lactobacillaceae</taxon>
        <taxon>Ligilactobacillus</taxon>
    </lineage>
</organism>
<proteinExistence type="predicted"/>
<keyword evidence="5 7" id="KW-1133">Transmembrane helix</keyword>
<feature type="transmembrane region" description="Helical" evidence="7">
    <location>
        <begin position="256"/>
        <end position="275"/>
    </location>
</feature>
<gene>
    <name evidence="9" type="ORF">FC14_GL001797</name>
</gene>
<dbReference type="AlphaFoldDB" id="A0A0R2AKD3"/>
<comment type="subcellular location">
    <subcellularLocation>
        <location evidence="1">Cell membrane</location>
        <topology evidence="1">Multi-pass membrane protein</topology>
    </subcellularLocation>
</comment>
<dbReference type="PANTHER" id="PTHR23517:SF10">
    <property type="entry name" value="MAJOR FACILITATOR SUPERFAMILY (MFS) PROFILE DOMAIN-CONTAINING PROTEIN"/>
    <property type="match status" value="1"/>
</dbReference>
<dbReference type="EMBL" id="AYYP01000030">
    <property type="protein sequence ID" value="KRM64521.1"/>
    <property type="molecule type" value="Genomic_DNA"/>
</dbReference>
<evidence type="ECO:0000313" key="9">
    <source>
        <dbReference type="EMBL" id="KRM64521.1"/>
    </source>
</evidence>
<feature type="transmembrane region" description="Helical" evidence="7">
    <location>
        <begin position="287"/>
        <end position="308"/>
    </location>
</feature>
<feature type="transmembrane region" description="Helical" evidence="7">
    <location>
        <begin position="344"/>
        <end position="367"/>
    </location>
</feature>
<evidence type="ECO:0000259" key="8">
    <source>
        <dbReference type="PROSITE" id="PS50850"/>
    </source>
</evidence>
<dbReference type="InterPro" id="IPR050171">
    <property type="entry name" value="MFS_Transporters"/>
</dbReference>
<sequence>MQAKRRGMAMEKQVKELPLIWLLIGNLVESTGMSFIWPLTTIYMHDYLGKSLTVAGVVLFIGSMAMIAGNYTGGYLYDHKDARHYLLLALTLSLFATGFLVFESGWPYYPLMIILNNFAIGVSGTIVNSLATTIKRYDSRYVFNLMYFMANVGVVLGTLGVGFVINISVRLIFIINFVMFAVFFVIASLFYKVPKNDKHHLKQAKQGGMKTRRYAVYIITAVLIAYFVIQLGYAQWQSNLSVYMEKLGISLSKYSLLWTINGVIIVCLQPIISWIDEHYNVDIFKKVYLGIGLFVVAYSSLIVAHAYWMFIMSMVIVTVGEVCLFPAIPTVVDKLSSASEKGKYQGQIGIAASLGHAIGPLFGGVVIEHYSYGILFTLMALGVFMSEGWLILCRRLKAKIGD</sequence>
<keyword evidence="6 7" id="KW-0472">Membrane</keyword>
<feature type="transmembrane region" description="Helical" evidence="7">
    <location>
        <begin position="142"/>
        <end position="165"/>
    </location>
</feature>
<feature type="transmembrane region" description="Helical" evidence="7">
    <location>
        <begin position="214"/>
        <end position="236"/>
    </location>
</feature>
<feature type="transmembrane region" description="Helical" evidence="7">
    <location>
        <begin position="20"/>
        <end position="40"/>
    </location>
</feature>
<dbReference type="SUPFAM" id="SSF103473">
    <property type="entry name" value="MFS general substrate transporter"/>
    <property type="match status" value="1"/>
</dbReference>
<evidence type="ECO:0000256" key="4">
    <source>
        <dbReference type="ARBA" id="ARBA00022692"/>
    </source>
</evidence>
<dbReference type="Pfam" id="PF07690">
    <property type="entry name" value="MFS_1"/>
    <property type="match status" value="2"/>
</dbReference>
<keyword evidence="2" id="KW-0813">Transport</keyword>
<protein>
    <submittedName>
        <fullName evidence="9">MFS transporter</fullName>
    </submittedName>
</protein>
<feature type="transmembrane region" description="Helical" evidence="7">
    <location>
        <begin position="314"/>
        <end position="332"/>
    </location>
</feature>
<evidence type="ECO:0000313" key="10">
    <source>
        <dbReference type="Proteomes" id="UP000051008"/>
    </source>
</evidence>
<dbReference type="InterPro" id="IPR036259">
    <property type="entry name" value="MFS_trans_sf"/>
</dbReference>
<dbReference type="InterPro" id="IPR020846">
    <property type="entry name" value="MFS_dom"/>
</dbReference>
<dbReference type="PATRIC" id="fig|1423718.3.peg.1869"/>
<reference evidence="9 10" key="1">
    <citation type="journal article" date="2015" name="Genome Announc.">
        <title>Expanding the biotechnology potential of lactobacilli through comparative genomics of 213 strains and associated genera.</title>
        <authorList>
            <person name="Sun Z."/>
            <person name="Harris H.M."/>
            <person name="McCann A."/>
            <person name="Guo C."/>
            <person name="Argimon S."/>
            <person name="Zhang W."/>
            <person name="Yang X."/>
            <person name="Jeffery I.B."/>
            <person name="Cooney J.C."/>
            <person name="Kagawa T.F."/>
            <person name="Liu W."/>
            <person name="Song Y."/>
            <person name="Salvetti E."/>
            <person name="Wrobel A."/>
            <person name="Rasinkangas P."/>
            <person name="Parkhill J."/>
            <person name="Rea M.C."/>
            <person name="O'Sullivan O."/>
            <person name="Ritari J."/>
            <person name="Douillard F.P."/>
            <person name="Paul Ross R."/>
            <person name="Yang R."/>
            <person name="Briner A.E."/>
            <person name="Felis G.E."/>
            <person name="de Vos W.M."/>
            <person name="Barrangou R."/>
            <person name="Klaenhammer T.R."/>
            <person name="Caufield P.W."/>
            <person name="Cui Y."/>
            <person name="Zhang H."/>
            <person name="O'Toole P.W."/>
        </authorList>
    </citation>
    <scope>NUCLEOTIDE SEQUENCE [LARGE SCALE GENOMIC DNA]</scope>
    <source>
        <strain evidence="9 10">DSM 20509</strain>
    </source>
</reference>
<dbReference type="PROSITE" id="PS50850">
    <property type="entry name" value="MFS"/>
    <property type="match status" value="1"/>
</dbReference>
<comment type="caution">
    <text evidence="9">The sequence shown here is derived from an EMBL/GenBank/DDBJ whole genome shotgun (WGS) entry which is preliminary data.</text>
</comment>
<keyword evidence="3" id="KW-1003">Cell membrane</keyword>
<evidence type="ECO:0000256" key="7">
    <source>
        <dbReference type="SAM" id="Phobius"/>
    </source>
</evidence>
<evidence type="ECO:0000256" key="6">
    <source>
        <dbReference type="ARBA" id="ARBA00023136"/>
    </source>
</evidence>
<feature type="transmembrane region" description="Helical" evidence="7">
    <location>
        <begin position="373"/>
        <end position="392"/>
    </location>
</feature>
<feature type="transmembrane region" description="Helical" evidence="7">
    <location>
        <begin position="52"/>
        <end position="73"/>
    </location>
</feature>
<feature type="transmembrane region" description="Helical" evidence="7">
    <location>
        <begin position="108"/>
        <end position="130"/>
    </location>
</feature>
<evidence type="ECO:0000256" key="2">
    <source>
        <dbReference type="ARBA" id="ARBA00022448"/>
    </source>
</evidence>
<dbReference type="CDD" id="cd17329">
    <property type="entry name" value="MFS_MdtH_MDR_like"/>
    <property type="match status" value="1"/>
</dbReference>
<evidence type="ECO:0000256" key="5">
    <source>
        <dbReference type="ARBA" id="ARBA00022989"/>
    </source>
</evidence>
<dbReference type="GO" id="GO:0005886">
    <property type="term" value="C:plasma membrane"/>
    <property type="evidence" value="ECO:0007669"/>
    <property type="project" value="UniProtKB-SubCell"/>
</dbReference>
<dbReference type="InterPro" id="IPR011701">
    <property type="entry name" value="MFS"/>
</dbReference>
<name>A0A0R2AKD3_9LACO</name>
<keyword evidence="10" id="KW-1185">Reference proteome</keyword>
<dbReference type="GO" id="GO:0022857">
    <property type="term" value="F:transmembrane transporter activity"/>
    <property type="evidence" value="ECO:0007669"/>
    <property type="project" value="InterPro"/>
</dbReference>
<evidence type="ECO:0000256" key="1">
    <source>
        <dbReference type="ARBA" id="ARBA00004651"/>
    </source>
</evidence>
<feature type="domain" description="Major facilitator superfamily (MFS) profile" evidence="8">
    <location>
        <begin position="18"/>
        <end position="397"/>
    </location>
</feature>
<dbReference type="Proteomes" id="UP000051008">
    <property type="component" value="Unassembled WGS sequence"/>
</dbReference>
<accession>A0A0R2AKD3</accession>
<dbReference type="Gene3D" id="1.20.1250.20">
    <property type="entry name" value="MFS general substrate transporter like domains"/>
    <property type="match status" value="2"/>
</dbReference>
<dbReference type="PANTHER" id="PTHR23517">
    <property type="entry name" value="RESISTANCE PROTEIN MDTM, PUTATIVE-RELATED-RELATED"/>
    <property type="match status" value="1"/>
</dbReference>
<feature type="transmembrane region" description="Helical" evidence="7">
    <location>
        <begin position="85"/>
        <end position="102"/>
    </location>
</feature>